<keyword evidence="1" id="KW-0175">Coiled coil</keyword>
<gene>
    <name evidence="2" type="ORF">CVIRNUC_002576</name>
</gene>
<sequence length="334" mass="36176">MSQTLPSCSPHCTSRPLSPQHCFKAAFGKCRQSCYVRVIRVRSSNNDSGSNSASGISEDVLQRLRLAEEEAVLLREELAKARAEALERGDVTIAERADASLEAMRTGRIDAGDLKRLSPFSGGADSWLRERDVSFLIGRGPGESSTAADAPTSDEADTVKRRLLLGVVATVALGAFALVPTDSLRLGKPAKPLFLYLIPLIRVQALLGDVREIVSAAEWGELDNALSRIQGVPNNLESNIRDAAYSVEDSRARERAELIARDLIEYINSIDYQKYFDAMGRPGSRGGVQEKQFSDFSIRAVDAAQAKLKEFLALMPKDAVAAAREQASVPAGAL</sequence>
<comment type="caution">
    <text evidence="2">The sequence shown here is derived from an EMBL/GenBank/DDBJ whole genome shotgun (WGS) entry which is preliminary data.</text>
</comment>
<proteinExistence type="predicted"/>
<keyword evidence="3" id="KW-1185">Reference proteome</keyword>
<dbReference type="EMBL" id="CAUYUE010000003">
    <property type="protein sequence ID" value="CAK0757869.1"/>
    <property type="molecule type" value="Genomic_DNA"/>
</dbReference>
<name>A0AAV1I0H6_9CHLO</name>
<dbReference type="AlphaFoldDB" id="A0AAV1I0H6"/>
<protein>
    <submittedName>
        <fullName evidence="2">Uncharacterized protein</fullName>
    </submittedName>
</protein>
<accession>A0AAV1I0H6</accession>
<reference evidence="2 3" key="1">
    <citation type="submission" date="2023-10" db="EMBL/GenBank/DDBJ databases">
        <authorList>
            <person name="Maclean D."/>
            <person name="Macfadyen A."/>
        </authorList>
    </citation>
    <scope>NUCLEOTIDE SEQUENCE [LARGE SCALE GENOMIC DNA]</scope>
</reference>
<dbReference type="Proteomes" id="UP001314263">
    <property type="component" value="Unassembled WGS sequence"/>
</dbReference>
<organism evidence="2 3">
    <name type="scientific">Coccomyxa viridis</name>
    <dbReference type="NCBI Taxonomy" id="1274662"/>
    <lineage>
        <taxon>Eukaryota</taxon>
        <taxon>Viridiplantae</taxon>
        <taxon>Chlorophyta</taxon>
        <taxon>core chlorophytes</taxon>
        <taxon>Trebouxiophyceae</taxon>
        <taxon>Trebouxiophyceae incertae sedis</taxon>
        <taxon>Coccomyxaceae</taxon>
        <taxon>Coccomyxa</taxon>
    </lineage>
</organism>
<evidence type="ECO:0000313" key="2">
    <source>
        <dbReference type="EMBL" id="CAK0757869.1"/>
    </source>
</evidence>
<feature type="coiled-coil region" evidence="1">
    <location>
        <begin position="57"/>
        <end position="84"/>
    </location>
</feature>
<evidence type="ECO:0000313" key="3">
    <source>
        <dbReference type="Proteomes" id="UP001314263"/>
    </source>
</evidence>
<evidence type="ECO:0000256" key="1">
    <source>
        <dbReference type="SAM" id="Coils"/>
    </source>
</evidence>